<protein>
    <submittedName>
        <fullName evidence="3">Uncharacterized protein</fullName>
    </submittedName>
</protein>
<evidence type="ECO:0000313" key="3">
    <source>
        <dbReference type="WBParaSite" id="L893_g24980.t1"/>
    </source>
</evidence>
<dbReference type="Proteomes" id="UP000095287">
    <property type="component" value="Unplaced"/>
</dbReference>
<dbReference type="WBParaSite" id="L893_g24980.t1">
    <property type="protein sequence ID" value="L893_g24980.t1"/>
    <property type="gene ID" value="L893_g24980"/>
</dbReference>
<dbReference type="AlphaFoldDB" id="A0A1I7ZCJ1"/>
<evidence type="ECO:0000313" key="2">
    <source>
        <dbReference type="Proteomes" id="UP000095287"/>
    </source>
</evidence>
<keyword evidence="2" id="KW-1185">Reference proteome</keyword>
<accession>A0A1I7ZCJ1</accession>
<sequence>MHSQPKVSLTCPAGGGAPGSVGANCNGTGQYSPGRGYSSNSSSARKNRQKLWSLSPAAFHQSFDDRLRVSSGSSLSNSCGNLDEQVGLWNTIDFAADSFAFCLLIF</sequence>
<reference evidence="3" key="1">
    <citation type="submission" date="2016-11" db="UniProtKB">
        <authorList>
            <consortium name="WormBaseParasite"/>
        </authorList>
    </citation>
    <scope>IDENTIFICATION</scope>
</reference>
<feature type="region of interest" description="Disordered" evidence="1">
    <location>
        <begin position="1"/>
        <end position="25"/>
    </location>
</feature>
<evidence type="ECO:0000256" key="1">
    <source>
        <dbReference type="SAM" id="MobiDB-lite"/>
    </source>
</evidence>
<proteinExistence type="predicted"/>
<organism evidence="2 3">
    <name type="scientific">Steinernema glaseri</name>
    <dbReference type="NCBI Taxonomy" id="37863"/>
    <lineage>
        <taxon>Eukaryota</taxon>
        <taxon>Metazoa</taxon>
        <taxon>Ecdysozoa</taxon>
        <taxon>Nematoda</taxon>
        <taxon>Chromadorea</taxon>
        <taxon>Rhabditida</taxon>
        <taxon>Tylenchina</taxon>
        <taxon>Panagrolaimomorpha</taxon>
        <taxon>Strongyloidoidea</taxon>
        <taxon>Steinernematidae</taxon>
        <taxon>Steinernema</taxon>
    </lineage>
</organism>
<name>A0A1I7ZCJ1_9BILA</name>